<organism evidence="1 2">
    <name type="scientific">Trifolium medium</name>
    <dbReference type="NCBI Taxonomy" id="97028"/>
    <lineage>
        <taxon>Eukaryota</taxon>
        <taxon>Viridiplantae</taxon>
        <taxon>Streptophyta</taxon>
        <taxon>Embryophyta</taxon>
        <taxon>Tracheophyta</taxon>
        <taxon>Spermatophyta</taxon>
        <taxon>Magnoliopsida</taxon>
        <taxon>eudicotyledons</taxon>
        <taxon>Gunneridae</taxon>
        <taxon>Pentapetalae</taxon>
        <taxon>rosids</taxon>
        <taxon>fabids</taxon>
        <taxon>Fabales</taxon>
        <taxon>Fabaceae</taxon>
        <taxon>Papilionoideae</taxon>
        <taxon>50 kb inversion clade</taxon>
        <taxon>NPAAA clade</taxon>
        <taxon>Hologalegina</taxon>
        <taxon>IRL clade</taxon>
        <taxon>Trifolieae</taxon>
        <taxon>Trifolium</taxon>
    </lineage>
</organism>
<name>A0A392S1C2_9FABA</name>
<accession>A0A392S1C2</accession>
<dbReference type="Proteomes" id="UP000265520">
    <property type="component" value="Unassembled WGS sequence"/>
</dbReference>
<feature type="non-terminal residue" evidence="1">
    <location>
        <position position="1"/>
    </location>
</feature>
<dbReference type="AlphaFoldDB" id="A0A392S1C2"/>
<reference evidence="1 2" key="1">
    <citation type="journal article" date="2018" name="Front. Plant Sci.">
        <title>Red Clover (Trifolium pratense) and Zigzag Clover (T. medium) - A Picture of Genomic Similarities and Differences.</title>
        <authorList>
            <person name="Dluhosova J."/>
            <person name="Istvanek J."/>
            <person name="Nedelnik J."/>
            <person name="Repkova J."/>
        </authorList>
    </citation>
    <scope>NUCLEOTIDE SEQUENCE [LARGE SCALE GENOMIC DNA]</scope>
    <source>
        <strain evidence="2">cv. 10/8</strain>
        <tissue evidence="1">Leaf</tissue>
    </source>
</reference>
<sequence length="34" mass="3412">YSILAGSKGPLILSIDVITALAGRMLLVGSGEVP</sequence>
<comment type="caution">
    <text evidence="1">The sequence shown here is derived from an EMBL/GenBank/DDBJ whole genome shotgun (WGS) entry which is preliminary data.</text>
</comment>
<dbReference type="EMBL" id="LXQA010307448">
    <property type="protein sequence ID" value="MCI42671.1"/>
    <property type="molecule type" value="Genomic_DNA"/>
</dbReference>
<keyword evidence="2" id="KW-1185">Reference proteome</keyword>
<proteinExistence type="predicted"/>
<evidence type="ECO:0000313" key="1">
    <source>
        <dbReference type="EMBL" id="MCI42671.1"/>
    </source>
</evidence>
<evidence type="ECO:0000313" key="2">
    <source>
        <dbReference type="Proteomes" id="UP000265520"/>
    </source>
</evidence>
<protein>
    <submittedName>
        <fullName evidence="1">Uncharacterized protein</fullName>
    </submittedName>
</protein>